<proteinExistence type="predicted"/>
<gene>
    <name evidence="2" type="ORF">ACFOMF_09240</name>
</gene>
<dbReference type="SUPFAM" id="SSF53448">
    <property type="entry name" value="Nucleotide-diphospho-sugar transferases"/>
    <property type="match status" value="1"/>
</dbReference>
<keyword evidence="2" id="KW-0808">Transferase</keyword>
<dbReference type="InterPro" id="IPR001173">
    <property type="entry name" value="Glyco_trans_2-like"/>
</dbReference>
<dbReference type="GO" id="GO:0016757">
    <property type="term" value="F:glycosyltransferase activity"/>
    <property type="evidence" value="ECO:0007669"/>
    <property type="project" value="UniProtKB-KW"/>
</dbReference>
<dbReference type="InterPro" id="IPR029044">
    <property type="entry name" value="Nucleotide-diphossugar_trans"/>
</dbReference>
<keyword evidence="3" id="KW-1185">Reference proteome</keyword>
<accession>A0ABV7T933</accession>
<dbReference type="Proteomes" id="UP001595630">
    <property type="component" value="Unassembled WGS sequence"/>
</dbReference>
<comment type="caution">
    <text evidence="2">The sequence shown here is derived from an EMBL/GenBank/DDBJ whole genome shotgun (WGS) entry which is preliminary data.</text>
</comment>
<dbReference type="RefSeq" id="WP_386364082.1">
    <property type="nucleotide sequence ID" value="NZ_JBHRXZ010000022.1"/>
</dbReference>
<reference evidence="3" key="1">
    <citation type="journal article" date="2019" name="Int. J. Syst. Evol. Microbiol.">
        <title>The Global Catalogue of Microorganisms (GCM) 10K type strain sequencing project: providing services to taxonomists for standard genome sequencing and annotation.</title>
        <authorList>
            <consortium name="The Broad Institute Genomics Platform"/>
            <consortium name="The Broad Institute Genome Sequencing Center for Infectious Disease"/>
            <person name="Wu L."/>
            <person name="Ma J."/>
        </authorList>
    </citation>
    <scope>NUCLEOTIDE SEQUENCE [LARGE SCALE GENOMIC DNA]</scope>
    <source>
        <strain evidence="3">KCTC 42447</strain>
    </source>
</reference>
<evidence type="ECO:0000259" key="1">
    <source>
        <dbReference type="Pfam" id="PF00535"/>
    </source>
</evidence>
<dbReference type="EMBL" id="JBHRXZ010000022">
    <property type="protein sequence ID" value="MFC3607958.1"/>
    <property type="molecule type" value="Genomic_DNA"/>
</dbReference>
<protein>
    <submittedName>
        <fullName evidence="2">Glycosyltransferase</fullName>
        <ecNumber evidence="2">2.4.-.-</ecNumber>
    </submittedName>
</protein>
<dbReference type="Gene3D" id="3.90.550.10">
    <property type="entry name" value="Spore Coat Polysaccharide Biosynthesis Protein SpsA, Chain A"/>
    <property type="match status" value="1"/>
</dbReference>
<evidence type="ECO:0000313" key="3">
    <source>
        <dbReference type="Proteomes" id="UP001595630"/>
    </source>
</evidence>
<keyword evidence="2" id="KW-0328">Glycosyltransferase</keyword>
<dbReference type="EC" id="2.4.-.-" evidence="2"/>
<organism evidence="2 3">
    <name type="scientific">Stutzerimonas tarimensis</name>
    <dbReference type="NCBI Taxonomy" id="1507735"/>
    <lineage>
        <taxon>Bacteria</taxon>
        <taxon>Pseudomonadati</taxon>
        <taxon>Pseudomonadota</taxon>
        <taxon>Gammaproteobacteria</taxon>
        <taxon>Pseudomonadales</taxon>
        <taxon>Pseudomonadaceae</taxon>
        <taxon>Stutzerimonas</taxon>
    </lineage>
</organism>
<feature type="domain" description="Glycosyltransferase 2-like" evidence="1">
    <location>
        <begin position="5"/>
        <end position="109"/>
    </location>
</feature>
<sequence>MPRFSIVTLNWNNLAGLQATQRSLASQRHRDFRWIVVDGASSDGSAEWLAQLDFAPLELLSERDKGIYDAMAKGRAMAVETSGYTLFLGSGDCLADSGVLERVAAAIEAAAMPPALVYGDFQRSLGAHRRVDLIPARPLEWLPLGVPTALQSMYFENSRLASITFRPQYKLSANYCLLIEFLEGLDHRTNTLRLRSSLSQIDRSGVSQQRRFDALKEDMQIRLRFLALPWPRVLALYLLHYIHAHAKLAWVSLGLAPSRIDRMIASRVVLRHLLKRDGP</sequence>
<name>A0ABV7T933_9GAMM</name>
<evidence type="ECO:0000313" key="2">
    <source>
        <dbReference type="EMBL" id="MFC3607958.1"/>
    </source>
</evidence>
<dbReference type="Pfam" id="PF00535">
    <property type="entry name" value="Glycos_transf_2"/>
    <property type="match status" value="1"/>
</dbReference>